<evidence type="ECO:0000256" key="1">
    <source>
        <dbReference type="SAM" id="SignalP"/>
    </source>
</evidence>
<accession>A0A9J6RP03</accession>
<dbReference type="GO" id="GO:0019867">
    <property type="term" value="C:outer membrane"/>
    <property type="evidence" value="ECO:0007669"/>
    <property type="project" value="InterPro"/>
</dbReference>
<dbReference type="PANTHER" id="PTHR36920">
    <property type="match status" value="1"/>
</dbReference>
<dbReference type="EMBL" id="JAPTGG010000011">
    <property type="protein sequence ID" value="MCZ0866244.1"/>
    <property type="molecule type" value="Genomic_DNA"/>
</dbReference>
<dbReference type="SUPFAM" id="SSF56925">
    <property type="entry name" value="OMPA-like"/>
    <property type="match status" value="1"/>
</dbReference>
<dbReference type="RefSeq" id="WP_258332407.1">
    <property type="nucleotide sequence ID" value="NZ_JAPTGG010000011.1"/>
</dbReference>
<organism evidence="2 3">
    <name type="scientific">Dasania phycosphaerae</name>
    <dbReference type="NCBI Taxonomy" id="2950436"/>
    <lineage>
        <taxon>Bacteria</taxon>
        <taxon>Pseudomonadati</taxon>
        <taxon>Pseudomonadota</taxon>
        <taxon>Gammaproteobacteria</taxon>
        <taxon>Cellvibrionales</taxon>
        <taxon>Spongiibacteraceae</taxon>
        <taxon>Dasania</taxon>
    </lineage>
</organism>
<keyword evidence="1" id="KW-0732">Signal</keyword>
<dbReference type="AlphaFoldDB" id="A0A9J6RP03"/>
<reference evidence="2 3" key="1">
    <citation type="submission" date="2022-12" db="EMBL/GenBank/DDBJ databases">
        <title>Dasania phycosphaerae sp. nov., isolated from particulate material of the south coast of Korea.</title>
        <authorList>
            <person name="Jiang Y."/>
        </authorList>
    </citation>
    <scope>NUCLEOTIDE SEQUENCE [LARGE SCALE GENOMIC DNA]</scope>
    <source>
        <strain evidence="2 3">GY-19</strain>
    </source>
</reference>
<keyword evidence="3" id="KW-1185">Reference proteome</keyword>
<comment type="caution">
    <text evidence="2">The sequence shown here is derived from an EMBL/GenBank/DDBJ whole genome shotgun (WGS) entry which is preliminary data.</text>
</comment>
<dbReference type="Gene3D" id="2.40.160.20">
    <property type="match status" value="1"/>
</dbReference>
<gene>
    <name evidence="2" type="ORF">O0V09_13620</name>
</gene>
<dbReference type="InterPro" id="IPR011250">
    <property type="entry name" value="OMP/PagP_B-barrel"/>
</dbReference>
<proteinExistence type="predicted"/>
<feature type="chain" id="PRO_5039917895" evidence="1">
    <location>
        <begin position="24"/>
        <end position="232"/>
    </location>
</feature>
<dbReference type="Pfam" id="PF03922">
    <property type="entry name" value="OmpW"/>
    <property type="match status" value="1"/>
</dbReference>
<feature type="signal peptide" evidence="1">
    <location>
        <begin position="1"/>
        <end position="23"/>
    </location>
</feature>
<dbReference type="PANTHER" id="PTHR36920:SF1">
    <property type="entry name" value="OUTER MEMBRANE PROTEIN W"/>
    <property type="match status" value="1"/>
</dbReference>
<evidence type="ECO:0000313" key="2">
    <source>
        <dbReference type="EMBL" id="MCZ0866244.1"/>
    </source>
</evidence>
<dbReference type="GO" id="GO:0055085">
    <property type="term" value="P:transmembrane transport"/>
    <property type="evidence" value="ECO:0007669"/>
    <property type="project" value="TreeGrafter"/>
</dbReference>
<evidence type="ECO:0000313" key="3">
    <source>
        <dbReference type="Proteomes" id="UP001069090"/>
    </source>
</evidence>
<dbReference type="InterPro" id="IPR005618">
    <property type="entry name" value="OMPW"/>
</dbReference>
<protein>
    <submittedName>
        <fullName evidence="2">Outer membrane beta-barrel protein</fullName>
    </submittedName>
</protein>
<name>A0A9J6RP03_9GAMM</name>
<sequence length="232" mass="24682">MKAVTTLSRIVALSAAFASPSYAYQAGDIIVRAGATTVEPQESSDAIALNGSTLSLAGGNTHLTVDSNTQLGLTFSYVLDKHWAIELLAATPFSHTAAATGELAGLDIARVKQLPPTLSAIYYFNNSGKFKPYLGAGINYTIFFDEKINSQADAALEGLGLTGAKVSLDDSWGAALQIGADYMIDDNWLLNASIRWIDIDSKATIKFDGGHQLSSDVAIDPYVYTLAIGYKF</sequence>
<dbReference type="Proteomes" id="UP001069090">
    <property type="component" value="Unassembled WGS sequence"/>
</dbReference>